<accession>A0AB39RHU0</accession>
<sequence length="116" mass="12832">MTRPALRMCARCERTTDEPVLVHEVHAATGPGFNVYACPECANHYPPLTDTQELLEAAPRPSRMTIRVYKITTEGAATQDHGEVHTWTGSRIDPTPQTAAFPPCACPKCRFPQPSR</sequence>
<proteinExistence type="predicted"/>
<name>A0AB39RHU0_9ACTN</name>
<evidence type="ECO:0008006" key="2">
    <source>
        <dbReference type="Google" id="ProtNLM"/>
    </source>
</evidence>
<reference evidence="1" key="1">
    <citation type="submission" date="2024-07" db="EMBL/GenBank/DDBJ databases">
        <authorList>
            <person name="Yu S.T."/>
        </authorList>
    </citation>
    <scope>NUCLEOTIDE SEQUENCE</scope>
    <source>
        <strain evidence="1">R41</strain>
    </source>
</reference>
<dbReference type="EMBL" id="CP163443">
    <property type="protein sequence ID" value="XDQ55228.1"/>
    <property type="molecule type" value="Genomic_DNA"/>
</dbReference>
<dbReference type="RefSeq" id="WP_369248411.1">
    <property type="nucleotide sequence ID" value="NZ_CP163443.1"/>
</dbReference>
<gene>
    <name evidence="1" type="ORF">AB5J53_28000</name>
</gene>
<protein>
    <recommendedName>
        <fullName evidence="2">Small CPxCG-related zinc finger protein</fullName>
    </recommendedName>
</protein>
<dbReference type="AlphaFoldDB" id="A0AB39RHU0"/>
<organism evidence="1">
    <name type="scientific">Streptomyces sp. R41</name>
    <dbReference type="NCBI Taxonomy" id="3238632"/>
    <lineage>
        <taxon>Bacteria</taxon>
        <taxon>Bacillati</taxon>
        <taxon>Actinomycetota</taxon>
        <taxon>Actinomycetes</taxon>
        <taxon>Kitasatosporales</taxon>
        <taxon>Streptomycetaceae</taxon>
        <taxon>Streptomyces</taxon>
    </lineage>
</organism>
<evidence type="ECO:0000313" key="1">
    <source>
        <dbReference type="EMBL" id="XDQ55228.1"/>
    </source>
</evidence>